<accession>A0A1Q9H532</accession>
<dbReference type="RefSeq" id="WP_044175563.1">
    <property type="nucleotide sequence ID" value="NZ_AP018045.1"/>
</dbReference>
<gene>
    <name evidence="2" type="ORF">IC627_08345</name>
    <name evidence="1" type="ORF">PDPUS_1_01495</name>
</gene>
<reference evidence="3" key="2">
    <citation type="submission" date="2017-05" db="EMBL/GenBank/DDBJ databases">
        <title>Whole genome sequence of fish pathogenic bacteria, Photobacterium damselae subsp. piscicida, strain 91-197, isolated from hybrid striped bass (Morone sp.) in USA.</title>
        <authorList>
            <person name="Teru Y."/>
            <person name="Hikima J."/>
            <person name="Kono T."/>
            <person name="Sakai M."/>
            <person name="Takano T."/>
            <person name="Hawke J.P."/>
            <person name="Takeyama H."/>
            <person name="Aoki T."/>
        </authorList>
    </citation>
    <scope>NUCLEOTIDE SEQUENCE [LARGE SCALE GENOMIC DNA]</scope>
    <source>
        <strain evidence="3">91-197</strain>
    </source>
</reference>
<evidence type="ECO:0000313" key="3">
    <source>
        <dbReference type="Proteomes" id="UP000218676"/>
    </source>
</evidence>
<evidence type="ECO:0000313" key="1">
    <source>
        <dbReference type="EMBL" id="BAX52869.1"/>
    </source>
</evidence>
<organism evidence="1 3">
    <name type="scientific">Photobacterium damsela subsp. piscicida</name>
    <name type="common">Pasteurella piscicida</name>
    <dbReference type="NCBI Taxonomy" id="38294"/>
    <lineage>
        <taxon>Bacteria</taxon>
        <taxon>Pseudomonadati</taxon>
        <taxon>Pseudomonadota</taxon>
        <taxon>Gammaproteobacteria</taxon>
        <taxon>Vibrionales</taxon>
        <taxon>Vibrionaceae</taxon>
        <taxon>Photobacterium</taxon>
    </lineage>
</organism>
<evidence type="ECO:0000313" key="4">
    <source>
        <dbReference type="Proteomes" id="UP000516656"/>
    </source>
</evidence>
<evidence type="ECO:0000313" key="2">
    <source>
        <dbReference type="EMBL" id="QOD55390.1"/>
    </source>
</evidence>
<dbReference type="EMBL" id="CP061854">
    <property type="protein sequence ID" value="QOD55390.1"/>
    <property type="molecule type" value="Genomic_DNA"/>
</dbReference>
<dbReference type="Proteomes" id="UP000218676">
    <property type="component" value="Chromosome 1"/>
</dbReference>
<dbReference type="Pfam" id="PF10698">
    <property type="entry name" value="DUF2505"/>
    <property type="match status" value="1"/>
</dbReference>
<name>A0A1Q9H532_PHODP</name>
<sequence>MNLSATHDYQQDLDSLLQYFSEEELIIEKYQALGAKNVKVQELKETSAGFVVTTYRDVPANVPSLLKSVLGDYNTIKQVENWTWQDDGSLVCAMSVTIEGVPAEMTGTLHFSEPLSTVGDGPVTRNEINLTITSAIPFVGKQLVNFIGQDSKQQMEAEYQFLKELELTA</sequence>
<reference evidence="1" key="1">
    <citation type="journal article" date="2017" name="Genome Announc.">
        <title>Whole-Genome Sequence of Photobacterium damselae subsp. piscicida Strain 91-197, Isolated from Hybrid Striped Bass (Morone sp.) in the United States.</title>
        <authorList>
            <person name="Teru Y."/>
            <person name="Hikima J."/>
            <person name="Kono T."/>
            <person name="Sakai M."/>
            <person name="Takano T."/>
            <person name="Hawke J.P."/>
            <person name="Takeyama H."/>
            <person name="Aoki T."/>
        </authorList>
    </citation>
    <scope>NUCLEOTIDE SEQUENCE</scope>
    <source>
        <strain evidence="1">91-197</strain>
    </source>
</reference>
<dbReference type="Proteomes" id="UP000516656">
    <property type="component" value="Chromosome 1"/>
</dbReference>
<reference evidence="2 4" key="3">
    <citation type="submission" date="2020-09" db="EMBL/GenBank/DDBJ databases">
        <title>Complete, closed and curated genome sequences of Photobacterium damselae subsp. piscicida isolates from Australia indicate localised evolution and additional plasmid-borne pathogenicity mechanisms.</title>
        <authorList>
            <person name="Baseggio L."/>
            <person name="Silayeva O."/>
            <person name="Buller N."/>
            <person name="Landos M."/>
            <person name="Engelstaedter J."/>
            <person name="Barnes A.C."/>
        </authorList>
    </citation>
    <scope>NUCLEOTIDE SEQUENCE [LARGE SCALE GENOMIC DNA]</scope>
    <source>
        <strain evidence="2 4">AS-16-0540-1</strain>
    </source>
</reference>
<dbReference type="AlphaFoldDB" id="A0A1Q9H532"/>
<dbReference type="EMBL" id="AP018045">
    <property type="protein sequence ID" value="BAX52869.1"/>
    <property type="molecule type" value="Genomic_DNA"/>
</dbReference>
<proteinExistence type="predicted"/>
<protein>
    <submittedName>
        <fullName evidence="2">DUF2505 domain-containing protein</fullName>
    </submittedName>
</protein>
<dbReference type="InterPro" id="IPR019639">
    <property type="entry name" value="DUF2505"/>
</dbReference>